<evidence type="ECO:0000256" key="5">
    <source>
        <dbReference type="RuleBase" id="RU004508"/>
    </source>
</evidence>
<dbReference type="Proteomes" id="UP000607559">
    <property type="component" value="Unassembled WGS sequence"/>
</dbReference>
<dbReference type="PANTHER" id="PTHR30244">
    <property type="entry name" value="TRANSAMINASE"/>
    <property type="match status" value="1"/>
</dbReference>
<name>A0A8J2UEX8_9BACT</name>
<dbReference type="PIRSF" id="PIRSF000390">
    <property type="entry name" value="PLP_StrS"/>
    <property type="match status" value="1"/>
</dbReference>
<reference evidence="6" key="2">
    <citation type="submission" date="2020-09" db="EMBL/GenBank/DDBJ databases">
        <authorList>
            <person name="Sun Q."/>
            <person name="Zhou Y."/>
        </authorList>
    </citation>
    <scope>NUCLEOTIDE SEQUENCE</scope>
    <source>
        <strain evidence="6">CGMCC 1.15448</strain>
    </source>
</reference>
<feature type="active site" description="Proton acceptor" evidence="3">
    <location>
        <position position="181"/>
    </location>
</feature>
<organism evidence="6 7">
    <name type="scientific">Puia dinghuensis</name>
    <dbReference type="NCBI Taxonomy" id="1792502"/>
    <lineage>
        <taxon>Bacteria</taxon>
        <taxon>Pseudomonadati</taxon>
        <taxon>Bacteroidota</taxon>
        <taxon>Chitinophagia</taxon>
        <taxon>Chitinophagales</taxon>
        <taxon>Chitinophagaceae</taxon>
        <taxon>Puia</taxon>
    </lineage>
</organism>
<keyword evidence="6" id="KW-0032">Aminotransferase</keyword>
<proteinExistence type="inferred from homology"/>
<sequence>MINVTKTFLPPFEKYTALLKRAWDKGWITNNGELVQGLEAALRSYLGVNHLWFCSNGTVVLQMALKALNISGEVITTPFSYVATTTALLWENCTPVFADIDQRTFCIDPAKIESAITPATTAILATHVYGYPCDIEAIEKIARKHNLKVIYDGAHAFGTMIDGRSVLSYGDISTCSFHATKLFHTVEGGCIIANDDQLSRQLFLYRSFGHLADDHFSMGINGKNSEIHAAMGLCNLEYLPDILASRKEQWLYYYEMLEDTGLQLLDLPNDPRLTYNYAYFPAVFPSTEEMMTTLEVLKKKEIFPRRYFYPALNTLPYIEQQHCPVAESIANRVVCLPLYFDLSRQEQKLIAETILQAQKQNI</sequence>
<evidence type="ECO:0000256" key="3">
    <source>
        <dbReference type="PIRSR" id="PIRSR000390-1"/>
    </source>
</evidence>
<dbReference type="CDD" id="cd00616">
    <property type="entry name" value="AHBA_syn"/>
    <property type="match status" value="1"/>
</dbReference>
<comment type="caution">
    <text evidence="6">The sequence shown here is derived from an EMBL/GenBank/DDBJ whole genome shotgun (WGS) entry which is preliminary data.</text>
</comment>
<evidence type="ECO:0000256" key="2">
    <source>
        <dbReference type="ARBA" id="ARBA00037999"/>
    </source>
</evidence>
<dbReference type="GO" id="GO:0008483">
    <property type="term" value="F:transaminase activity"/>
    <property type="evidence" value="ECO:0007669"/>
    <property type="project" value="UniProtKB-KW"/>
</dbReference>
<evidence type="ECO:0000256" key="4">
    <source>
        <dbReference type="PIRSR" id="PIRSR000390-2"/>
    </source>
</evidence>
<dbReference type="SUPFAM" id="SSF53383">
    <property type="entry name" value="PLP-dependent transferases"/>
    <property type="match status" value="1"/>
</dbReference>
<feature type="modified residue" description="N6-(pyridoxal phosphate)lysine" evidence="4">
    <location>
        <position position="181"/>
    </location>
</feature>
<dbReference type="AlphaFoldDB" id="A0A8J2UEX8"/>
<evidence type="ECO:0000313" key="7">
    <source>
        <dbReference type="Proteomes" id="UP000607559"/>
    </source>
</evidence>
<dbReference type="GO" id="GO:0000271">
    <property type="term" value="P:polysaccharide biosynthetic process"/>
    <property type="evidence" value="ECO:0007669"/>
    <property type="project" value="TreeGrafter"/>
</dbReference>
<protein>
    <submittedName>
        <fullName evidence="6">Aminotransferase DegT</fullName>
    </submittedName>
</protein>
<dbReference type="Gene3D" id="3.40.640.10">
    <property type="entry name" value="Type I PLP-dependent aspartate aminotransferase-like (Major domain)"/>
    <property type="match status" value="1"/>
</dbReference>
<dbReference type="PANTHER" id="PTHR30244:SF9">
    <property type="entry name" value="PROTEIN RV3402C"/>
    <property type="match status" value="1"/>
</dbReference>
<keyword evidence="7" id="KW-1185">Reference proteome</keyword>
<dbReference type="InterPro" id="IPR000653">
    <property type="entry name" value="DegT/StrS_aminotransferase"/>
</dbReference>
<comment type="similarity">
    <text evidence="2 5">Belongs to the DegT/DnrJ/EryC1 family.</text>
</comment>
<dbReference type="InterPro" id="IPR015421">
    <property type="entry name" value="PyrdxlP-dep_Trfase_major"/>
</dbReference>
<reference evidence="6" key="1">
    <citation type="journal article" date="2014" name="Int. J. Syst. Evol. Microbiol.">
        <title>Complete genome sequence of Corynebacterium casei LMG S-19264T (=DSM 44701T), isolated from a smear-ripened cheese.</title>
        <authorList>
            <consortium name="US DOE Joint Genome Institute (JGI-PGF)"/>
            <person name="Walter F."/>
            <person name="Albersmeier A."/>
            <person name="Kalinowski J."/>
            <person name="Ruckert C."/>
        </authorList>
    </citation>
    <scope>NUCLEOTIDE SEQUENCE</scope>
    <source>
        <strain evidence="6">CGMCC 1.15448</strain>
    </source>
</reference>
<gene>
    <name evidence="6" type="ORF">GCM10011511_35140</name>
</gene>
<dbReference type="GO" id="GO:0030170">
    <property type="term" value="F:pyridoxal phosphate binding"/>
    <property type="evidence" value="ECO:0007669"/>
    <property type="project" value="TreeGrafter"/>
</dbReference>
<dbReference type="InterPro" id="IPR015424">
    <property type="entry name" value="PyrdxlP-dep_Trfase"/>
</dbReference>
<keyword evidence="6" id="KW-0808">Transferase</keyword>
<accession>A0A8J2UEX8</accession>
<dbReference type="RefSeq" id="WP_188934076.1">
    <property type="nucleotide sequence ID" value="NZ_BMJC01000004.1"/>
</dbReference>
<dbReference type="Pfam" id="PF01041">
    <property type="entry name" value="DegT_DnrJ_EryC1"/>
    <property type="match status" value="1"/>
</dbReference>
<dbReference type="EMBL" id="BMJC01000004">
    <property type="protein sequence ID" value="GGB08617.1"/>
    <property type="molecule type" value="Genomic_DNA"/>
</dbReference>
<evidence type="ECO:0000256" key="1">
    <source>
        <dbReference type="ARBA" id="ARBA00022898"/>
    </source>
</evidence>
<evidence type="ECO:0000313" key="6">
    <source>
        <dbReference type="EMBL" id="GGB08617.1"/>
    </source>
</evidence>
<keyword evidence="1 4" id="KW-0663">Pyridoxal phosphate</keyword>